<gene>
    <name evidence="14" type="ORF">AMTR_s00071p00105770</name>
</gene>
<evidence type="ECO:0000256" key="9">
    <source>
        <dbReference type="ARBA" id="ARBA00022989"/>
    </source>
</evidence>
<dbReference type="PANTHER" id="PTHR27004">
    <property type="entry name" value="RECEPTOR-LIKE PROTEIN 12 ISOFORM X1"/>
    <property type="match status" value="1"/>
</dbReference>
<dbReference type="AlphaFoldDB" id="U5DHH4"/>
<evidence type="ECO:0000313" key="14">
    <source>
        <dbReference type="EMBL" id="ERN19933.1"/>
    </source>
</evidence>
<dbReference type="OMA" id="ASADQHY"/>
<dbReference type="EMBL" id="KI392062">
    <property type="protein sequence ID" value="ERN19933.1"/>
    <property type="molecule type" value="Genomic_DNA"/>
</dbReference>
<evidence type="ECO:0000256" key="8">
    <source>
        <dbReference type="ARBA" id="ARBA00022737"/>
    </source>
</evidence>
<keyword evidence="12" id="KW-0325">Glycoprotein</keyword>
<keyword evidence="7" id="KW-0732">Signal</keyword>
<dbReference type="SUPFAM" id="SSF52058">
    <property type="entry name" value="L domain-like"/>
    <property type="match status" value="1"/>
</dbReference>
<keyword evidence="15" id="KW-1185">Reference proteome</keyword>
<evidence type="ECO:0000256" key="12">
    <source>
        <dbReference type="ARBA" id="ARBA00023180"/>
    </source>
</evidence>
<dbReference type="Gene3D" id="3.80.10.10">
    <property type="entry name" value="Ribonuclease Inhibitor"/>
    <property type="match status" value="1"/>
</dbReference>
<evidence type="ECO:0000256" key="5">
    <source>
        <dbReference type="ARBA" id="ARBA00022614"/>
    </source>
</evidence>
<evidence type="ECO:0000256" key="1">
    <source>
        <dbReference type="ARBA" id="ARBA00004236"/>
    </source>
</evidence>
<evidence type="ECO:0000313" key="15">
    <source>
        <dbReference type="Proteomes" id="UP000017836"/>
    </source>
</evidence>
<comment type="subcellular location">
    <subcellularLocation>
        <location evidence="1">Cell membrane</location>
    </subcellularLocation>
    <subcellularLocation>
        <location evidence="13">Endomembrane system</location>
        <topology evidence="13">Single-pass membrane protein</topology>
    </subcellularLocation>
    <subcellularLocation>
        <location evidence="2">Membrane</location>
        <topology evidence="2">Single-pass type I membrane protein</topology>
    </subcellularLocation>
</comment>
<evidence type="ECO:0000256" key="6">
    <source>
        <dbReference type="ARBA" id="ARBA00022692"/>
    </source>
</evidence>
<dbReference type="InterPro" id="IPR032675">
    <property type="entry name" value="LRR_dom_sf"/>
</dbReference>
<keyword evidence="10" id="KW-0472">Membrane</keyword>
<keyword evidence="11" id="KW-0675">Receptor</keyword>
<keyword evidence="4" id="KW-1003">Cell membrane</keyword>
<dbReference type="Pfam" id="PF00560">
    <property type="entry name" value="LRR_1"/>
    <property type="match status" value="4"/>
</dbReference>
<evidence type="ECO:0000256" key="10">
    <source>
        <dbReference type="ARBA" id="ARBA00023136"/>
    </source>
</evidence>
<dbReference type="Pfam" id="PF13855">
    <property type="entry name" value="LRR_8"/>
    <property type="match status" value="1"/>
</dbReference>
<keyword evidence="6" id="KW-0812">Transmembrane</keyword>
<comment type="similarity">
    <text evidence="3">Belongs to the RLP family.</text>
</comment>
<evidence type="ECO:0000256" key="4">
    <source>
        <dbReference type="ARBA" id="ARBA00022475"/>
    </source>
</evidence>
<name>U5DHH4_AMBTC</name>
<evidence type="ECO:0000256" key="7">
    <source>
        <dbReference type="ARBA" id="ARBA00022729"/>
    </source>
</evidence>
<keyword evidence="8" id="KW-0677">Repeat</keyword>
<reference evidence="15" key="1">
    <citation type="journal article" date="2013" name="Science">
        <title>The Amborella genome and the evolution of flowering plants.</title>
        <authorList>
            <consortium name="Amborella Genome Project"/>
        </authorList>
    </citation>
    <scope>NUCLEOTIDE SEQUENCE [LARGE SCALE GENOMIC DNA]</scope>
</reference>
<evidence type="ECO:0008006" key="16">
    <source>
        <dbReference type="Google" id="ProtNLM"/>
    </source>
</evidence>
<sequence>MLPVGAEFLDFSYNLFSSTIPENIGLFLNFTGILSFSGNKLIGKIPFSICNARNLEALDMSLNNLNGSIPECLFTITSLTVLDLRKNKLQGPIPDSFTSHSQLGTLNLNGDEFQGSLTQLRVMVLRSNRFDGSIPESKSVAFSMFQIIDLSSNDFSGSFPKEFLQNLKAMSVVSQTNSPHILQYTYSAANGNGSLFDRYYYQSTVTLRIKGMDLQLQKTLTILTVIDLSNNALEGETPDQIGGLKGLCILNMSRNNLQGHIPEAIGALKQLESLFLLQNQLTGAIPTGLSQISFLSVLNLSWNSLSGMIPKGTQLQCFFFCQQPRALWATIGSGL</sequence>
<keyword evidence="9" id="KW-1133">Transmembrane helix</keyword>
<dbReference type="Proteomes" id="UP000017836">
    <property type="component" value="Unassembled WGS sequence"/>
</dbReference>
<evidence type="ECO:0000256" key="2">
    <source>
        <dbReference type="ARBA" id="ARBA00004479"/>
    </source>
</evidence>
<proteinExistence type="inferred from homology"/>
<keyword evidence="5" id="KW-0433">Leucine-rich repeat</keyword>
<dbReference type="InterPro" id="IPR001611">
    <property type="entry name" value="Leu-rich_rpt"/>
</dbReference>
<evidence type="ECO:0000256" key="3">
    <source>
        <dbReference type="ARBA" id="ARBA00009592"/>
    </source>
</evidence>
<evidence type="ECO:0000256" key="11">
    <source>
        <dbReference type="ARBA" id="ARBA00023170"/>
    </source>
</evidence>
<dbReference type="Gramene" id="ERN19933">
    <property type="protein sequence ID" value="ERN19933"/>
    <property type="gene ID" value="AMTR_s00071p00105770"/>
</dbReference>
<dbReference type="FunFam" id="3.80.10.10:FF:000041">
    <property type="entry name" value="LRR receptor-like serine/threonine-protein kinase ERECTA"/>
    <property type="match status" value="2"/>
</dbReference>
<accession>U5DHH4</accession>
<organism evidence="14 15">
    <name type="scientific">Amborella trichopoda</name>
    <dbReference type="NCBI Taxonomy" id="13333"/>
    <lineage>
        <taxon>Eukaryota</taxon>
        <taxon>Viridiplantae</taxon>
        <taxon>Streptophyta</taxon>
        <taxon>Embryophyta</taxon>
        <taxon>Tracheophyta</taxon>
        <taxon>Spermatophyta</taxon>
        <taxon>Magnoliopsida</taxon>
        <taxon>Amborellales</taxon>
        <taxon>Amborellaceae</taxon>
        <taxon>Amborella</taxon>
    </lineage>
</organism>
<dbReference type="GO" id="GO:0005886">
    <property type="term" value="C:plasma membrane"/>
    <property type="evidence" value="ECO:0007669"/>
    <property type="project" value="UniProtKB-SubCell"/>
</dbReference>
<evidence type="ECO:0000256" key="13">
    <source>
        <dbReference type="ARBA" id="ARBA00037847"/>
    </source>
</evidence>
<dbReference type="eggNOG" id="KOG0619">
    <property type="taxonomic scope" value="Eukaryota"/>
</dbReference>
<dbReference type="PANTHER" id="PTHR27004:SF203">
    <property type="entry name" value="LEUCINE-RICH REPEAT-CONTAINING N-TERMINAL PLANT-TYPE DOMAIN-CONTAINING PROTEIN"/>
    <property type="match status" value="1"/>
</dbReference>
<dbReference type="STRING" id="13333.U5DHH4"/>
<protein>
    <recommendedName>
        <fullName evidence="16">Leucine-rich repeat-containing N-terminal plant-type domain-containing protein</fullName>
    </recommendedName>
</protein>
<dbReference type="HOGENOM" id="CLU_000288_18_11_1"/>